<dbReference type="PROSITE" id="PS50278">
    <property type="entry name" value="PDGF_2"/>
    <property type="match status" value="1"/>
</dbReference>
<dbReference type="VEuPathDB" id="VectorBase:PPAI006473"/>
<dbReference type="InterPro" id="IPR000072">
    <property type="entry name" value="PDGF/VEGF_dom"/>
</dbReference>
<protein>
    <recommendedName>
        <fullName evidence="2">Platelet-derived growth factor (PDGF) family profile domain-containing protein</fullName>
    </recommendedName>
</protein>
<dbReference type="GO" id="GO:0008083">
    <property type="term" value="F:growth factor activity"/>
    <property type="evidence" value="ECO:0007669"/>
    <property type="project" value="UniProtKB-KW"/>
</dbReference>
<comment type="similarity">
    <text evidence="1">Belongs to the PDGF/VEGF growth factor family.</text>
</comment>
<evidence type="ECO:0000313" key="3">
    <source>
        <dbReference type="EnsemblMetazoa" id="PPAI006473-PA"/>
    </source>
</evidence>
<keyword evidence="1" id="KW-0339">Growth factor</keyword>
<organism evidence="3 4">
    <name type="scientific">Phlebotomus papatasi</name>
    <name type="common">Sandfly</name>
    <dbReference type="NCBI Taxonomy" id="29031"/>
    <lineage>
        <taxon>Eukaryota</taxon>
        <taxon>Metazoa</taxon>
        <taxon>Ecdysozoa</taxon>
        <taxon>Arthropoda</taxon>
        <taxon>Hexapoda</taxon>
        <taxon>Insecta</taxon>
        <taxon>Pterygota</taxon>
        <taxon>Neoptera</taxon>
        <taxon>Endopterygota</taxon>
        <taxon>Diptera</taxon>
        <taxon>Nematocera</taxon>
        <taxon>Psychodoidea</taxon>
        <taxon>Psychodidae</taxon>
        <taxon>Phlebotomus</taxon>
        <taxon>Phlebotomus</taxon>
    </lineage>
</organism>
<dbReference type="Pfam" id="PF00341">
    <property type="entry name" value="PDGF"/>
    <property type="match status" value="1"/>
</dbReference>
<dbReference type="GO" id="GO:0035099">
    <property type="term" value="P:hemocyte migration"/>
    <property type="evidence" value="ECO:0007669"/>
    <property type="project" value="TreeGrafter"/>
</dbReference>
<dbReference type="VEuPathDB" id="VectorBase:PPAPM1_007613"/>
<dbReference type="EnsemblMetazoa" id="PPAI006473-RA">
    <property type="protein sequence ID" value="PPAI006473-PA"/>
    <property type="gene ID" value="PPAI006473"/>
</dbReference>
<dbReference type="PANTHER" id="PTHR21719:SF1">
    <property type="entry name" value="FI06402P-RELATED"/>
    <property type="match status" value="1"/>
</dbReference>
<proteinExistence type="inferred from homology"/>
<keyword evidence="4" id="KW-1185">Reference proteome</keyword>
<dbReference type="SUPFAM" id="SSF57501">
    <property type="entry name" value="Cystine-knot cytokines"/>
    <property type="match status" value="1"/>
</dbReference>
<dbReference type="Proteomes" id="UP000092462">
    <property type="component" value="Unassembled WGS sequence"/>
</dbReference>
<evidence type="ECO:0000256" key="1">
    <source>
        <dbReference type="RuleBase" id="RU003818"/>
    </source>
</evidence>
<evidence type="ECO:0000313" key="4">
    <source>
        <dbReference type="Proteomes" id="UP000092462"/>
    </source>
</evidence>
<feature type="domain" description="Platelet-derived growth factor (PDGF) family profile" evidence="2">
    <location>
        <begin position="38"/>
        <end position="109"/>
    </location>
</feature>
<reference evidence="3" key="1">
    <citation type="submission" date="2022-08" db="UniProtKB">
        <authorList>
            <consortium name="EnsemblMetazoa"/>
        </authorList>
    </citation>
    <scope>IDENTIFICATION</scope>
    <source>
        <strain evidence="3">Israel</strain>
    </source>
</reference>
<dbReference type="Gene3D" id="2.10.90.10">
    <property type="entry name" value="Cystine-knot cytokines"/>
    <property type="match status" value="1"/>
</dbReference>
<dbReference type="GO" id="GO:0016020">
    <property type="term" value="C:membrane"/>
    <property type="evidence" value="ECO:0007669"/>
    <property type="project" value="InterPro"/>
</dbReference>
<name>A0A1B0EXP1_PHLPP</name>
<dbReference type="AlphaFoldDB" id="A0A1B0EXP1"/>
<evidence type="ECO:0000259" key="2">
    <source>
        <dbReference type="PROSITE" id="PS50278"/>
    </source>
</evidence>
<dbReference type="InterPro" id="IPR029034">
    <property type="entry name" value="Cystine-knot_cytokine"/>
</dbReference>
<dbReference type="PANTHER" id="PTHR21719">
    <property type="entry name" value="FI06402P-RELATED"/>
    <property type="match status" value="1"/>
</dbReference>
<sequence length="169" mass="19283">MDFFAAQERQKAMEHTSRILYEAECKWPRPKVIPVPNNDTAKAYAPHCTILHRCGDDTGCCGTEGLVCTARNTTTVDLYFHVTKLGRPSRTERLTFVNHTRCHCVSRQEYFRSLDQPVLAPAPIQTCQCPRFFDKTILDDSSCRCDCQPQNDDCKSLKEGEEGFSLEDR</sequence>
<dbReference type="EMBL" id="AJVK01033132">
    <property type="status" value="NOT_ANNOTATED_CDS"/>
    <property type="molecule type" value="Genomic_DNA"/>
</dbReference>
<accession>A0A1B0EXP1</accession>
<dbReference type="SMART" id="SM00141">
    <property type="entry name" value="PDGF"/>
    <property type="match status" value="1"/>
</dbReference>